<keyword evidence="2" id="KW-1185">Reference proteome</keyword>
<accession>H8KPS0</accession>
<dbReference type="STRING" id="929556.Solca_0853"/>
<dbReference type="OrthoDB" id="1272765at2"/>
<organism evidence="1 2">
    <name type="scientific">Solitalea canadensis (strain ATCC 29591 / DSM 3403 / JCM 21819 / LMG 8368 / NBRC 15130 / NCIMB 12057 / USAM 9D)</name>
    <name type="common">Flexibacter canadensis</name>
    <dbReference type="NCBI Taxonomy" id="929556"/>
    <lineage>
        <taxon>Bacteria</taxon>
        <taxon>Pseudomonadati</taxon>
        <taxon>Bacteroidota</taxon>
        <taxon>Sphingobacteriia</taxon>
        <taxon>Sphingobacteriales</taxon>
        <taxon>Sphingobacteriaceae</taxon>
        <taxon>Solitalea</taxon>
    </lineage>
</organism>
<proteinExistence type="predicted"/>
<dbReference type="eggNOG" id="ENOG5033CCW">
    <property type="taxonomic scope" value="Bacteria"/>
</dbReference>
<dbReference type="Proteomes" id="UP000007590">
    <property type="component" value="Chromosome"/>
</dbReference>
<gene>
    <name evidence="1" type="ordered locus">Solca_0853</name>
</gene>
<dbReference type="AlphaFoldDB" id="H8KPS0"/>
<dbReference type="RefSeq" id="WP_014679196.1">
    <property type="nucleotide sequence ID" value="NC_017770.1"/>
</dbReference>
<dbReference type="KEGG" id="scn:Solca_0853"/>
<reference evidence="1" key="1">
    <citation type="submission" date="2012-02" db="EMBL/GenBank/DDBJ databases">
        <title>The complete genome of Solitalea canadensis DSM 3403.</title>
        <authorList>
            <consortium name="US DOE Joint Genome Institute (JGI-PGF)"/>
            <person name="Lucas S."/>
            <person name="Copeland A."/>
            <person name="Lapidus A."/>
            <person name="Glavina del Rio T."/>
            <person name="Dalin E."/>
            <person name="Tice H."/>
            <person name="Bruce D."/>
            <person name="Goodwin L."/>
            <person name="Pitluck S."/>
            <person name="Peters L."/>
            <person name="Ovchinnikova G."/>
            <person name="Lu M."/>
            <person name="Kyrpides N."/>
            <person name="Mavromatis K."/>
            <person name="Ivanova N."/>
            <person name="Brettin T."/>
            <person name="Detter J.C."/>
            <person name="Han C."/>
            <person name="Larimer F."/>
            <person name="Land M."/>
            <person name="Hauser L."/>
            <person name="Markowitz V."/>
            <person name="Cheng J.-F."/>
            <person name="Hugenholtz P."/>
            <person name="Woyke T."/>
            <person name="Wu D."/>
            <person name="Spring S."/>
            <person name="Schroeder M."/>
            <person name="Kopitz M."/>
            <person name="Brambilla E."/>
            <person name="Klenk H.-P."/>
            <person name="Eisen J.A."/>
        </authorList>
    </citation>
    <scope>NUCLEOTIDE SEQUENCE</scope>
    <source>
        <strain evidence="1">DSM 3403</strain>
    </source>
</reference>
<evidence type="ECO:0000313" key="1">
    <source>
        <dbReference type="EMBL" id="AFD05968.1"/>
    </source>
</evidence>
<sequence>MAIELTDVLHPDGADNAGGVQQHIYYAPLADILTLPTVKSLDLAANMEDLVTIATAIVMKPTKAFRTLYCTVDKNGVKSEAVGERDGKSFKVTLKFTHPTNRAEILAFQRLTANRNMVFLVPETDGNVRIVGSKEFPAKLNSGSSDTGETIESLKHAAFEFSCNSRTPAPIYTAAVPLTPAP</sequence>
<dbReference type="HOGENOM" id="CLU_1481082_0_0_10"/>
<dbReference type="EMBL" id="CP003349">
    <property type="protein sequence ID" value="AFD05968.1"/>
    <property type="molecule type" value="Genomic_DNA"/>
</dbReference>
<name>H8KPS0_SOLCM</name>
<protein>
    <submittedName>
        <fullName evidence="1">Uncharacterized protein</fullName>
    </submittedName>
</protein>
<evidence type="ECO:0000313" key="2">
    <source>
        <dbReference type="Proteomes" id="UP000007590"/>
    </source>
</evidence>